<feature type="transmembrane region" description="Helical" evidence="1">
    <location>
        <begin position="126"/>
        <end position="157"/>
    </location>
</feature>
<keyword evidence="1" id="KW-0812">Transmembrane</keyword>
<organism evidence="2 3">
    <name type="scientific">Nepenthes gracilis</name>
    <name type="common">Slender pitcher plant</name>
    <dbReference type="NCBI Taxonomy" id="150966"/>
    <lineage>
        <taxon>Eukaryota</taxon>
        <taxon>Viridiplantae</taxon>
        <taxon>Streptophyta</taxon>
        <taxon>Embryophyta</taxon>
        <taxon>Tracheophyta</taxon>
        <taxon>Spermatophyta</taxon>
        <taxon>Magnoliopsida</taxon>
        <taxon>eudicotyledons</taxon>
        <taxon>Gunneridae</taxon>
        <taxon>Pentapetalae</taxon>
        <taxon>Caryophyllales</taxon>
        <taxon>Nepenthaceae</taxon>
        <taxon>Nepenthes</taxon>
    </lineage>
</organism>
<evidence type="ECO:0000256" key="1">
    <source>
        <dbReference type="SAM" id="Phobius"/>
    </source>
</evidence>
<proteinExistence type="predicted"/>
<reference evidence="2" key="1">
    <citation type="submission" date="2023-05" db="EMBL/GenBank/DDBJ databases">
        <title>Nepenthes gracilis genome sequencing.</title>
        <authorList>
            <person name="Fukushima K."/>
        </authorList>
    </citation>
    <scope>NUCLEOTIDE SEQUENCE</scope>
    <source>
        <strain evidence="2">SING2019-196</strain>
    </source>
</reference>
<comment type="caution">
    <text evidence="2">The sequence shown here is derived from an EMBL/GenBank/DDBJ whole genome shotgun (WGS) entry which is preliminary data.</text>
</comment>
<sequence length="158" mass="17164">MPALVLRDVLAALKDEVLEFDGQNADDPGRVMDGFVAWRWGQRPPVSPLYLAGLADHPFDPADVLNLPGGFLAAWYSILMMGYANRSRKGSFAGMALSWCIPVYAVVATGLVWRGLIDLIHLFSAVWEWVCVCWAGLATVGSLVVLVSLFAAAPLLVF</sequence>
<accession>A0AAD3SB91</accession>
<keyword evidence="3" id="KW-1185">Reference proteome</keyword>
<keyword evidence="1" id="KW-1133">Transmembrane helix</keyword>
<dbReference type="AlphaFoldDB" id="A0AAD3SB91"/>
<dbReference type="EMBL" id="BSYO01000007">
    <property type="protein sequence ID" value="GMH07464.1"/>
    <property type="molecule type" value="Genomic_DNA"/>
</dbReference>
<name>A0AAD3SB91_NEPGR</name>
<feature type="transmembrane region" description="Helical" evidence="1">
    <location>
        <begin position="96"/>
        <end position="114"/>
    </location>
</feature>
<protein>
    <submittedName>
        <fullName evidence="2">Uncharacterized protein</fullName>
    </submittedName>
</protein>
<dbReference type="Proteomes" id="UP001279734">
    <property type="component" value="Unassembled WGS sequence"/>
</dbReference>
<gene>
    <name evidence="2" type="ORF">Nepgr_009304</name>
</gene>
<evidence type="ECO:0000313" key="3">
    <source>
        <dbReference type="Proteomes" id="UP001279734"/>
    </source>
</evidence>
<evidence type="ECO:0000313" key="2">
    <source>
        <dbReference type="EMBL" id="GMH07464.1"/>
    </source>
</evidence>
<keyword evidence="1" id="KW-0472">Membrane</keyword>